<name>A0A1G5JB47_9FIRM</name>
<accession>A0A1G5JB47</accession>
<dbReference type="PIRSF" id="PIRSF004553">
    <property type="entry name" value="CHP00095"/>
    <property type="match status" value="1"/>
</dbReference>
<sequence length="186" mass="20619">MRIIAGKAKGHRLMPPKGIDIRPTSDRVKESIFNVLQATVIDSIVIDLFSGTGNLGIEALSRGAEKAYLVDQSPQSINVIEENLLKTRQTEFAEVIKSDAVSAIIKLTQIKVRADLIFMDPPYGKDLIIPTLEAISTNGLLKKEGIIVVEHDKDDPPPEVVSELVQYRSKKFGNTCVSFYRLREEA</sequence>
<dbReference type="GO" id="GO:0008168">
    <property type="term" value="F:methyltransferase activity"/>
    <property type="evidence" value="ECO:0007669"/>
    <property type="project" value="UniProtKB-KW"/>
</dbReference>
<dbReference type="InterPro" id="IPR002052">
    <property type="entry name" value="DNA_methylase_N6_adenine_CS"/>
</dbReference>
<dbReference type="GO" id="GO:0031167">
    <property type="term" value="P:rRNA methylation"/>
    <property type="evidence" value="ECO:0007669"/>
    <property type="project" value="InterPro"/>
</dbReference>
<dbReference type="CDD" id="cd02440">
    <property type="entry name" value="AdoMet_MTases"/>
    <property type="match status" value="1"/>
</dbReference>
<organism evidence="3 4">
    <name type="scientific">Alkaliphilus peptidifermentans DSM 18978</name>
    <dbReference type="NCBI Taxonomy" id="1120976"/>
    <lineage>
        <taxon>Bacteria</taxon>
        <taxon>Bacillati</taxon>
        <taxon>Bacillota</taxon>
        <taxon>Clostridia</taxon>
        <taxon>Peptostreptococcales</taxon>
        <taxon>Natronincolaceae</taxon>
        <taxon>Alkaliphilus</taxon>
    </lineage>
</organism>
<dbReference type="STRING" id="1120976.SAMN03080606_02741"/>
<dbReference type="PROSITE" id="PS00092">
    <property type="entry name" value="N6_MTASE"/>
    <property type="match status" value="1"/>
</dbReference>
<keyword evidence="4" id="KW-1185">Reference proteome</keyword>
<dbReference type="Gene3D" id="3.40.50.150">
    <property type="entry name" value="Vaccinia Virus protein VP39"/>
    <property type="match status" value="1"/>
</dbReference>
<dbReference type="AlphaFoldDB" id="A0A1G5JB47"/>
<dbReference type="InterPro" id="IPR004398">
    <property type="entry name" value="RNA_MeTrfase_RsmD"/>
</dbReference>
<dbReference type="OrthoDB" id="9803017at2"/>
<proteinExistence type="predicted"/>
<dbReference type="InterPro" id="IPR029063">
    <property type="entry name" value="SAM-dependent_MTases_sf"/>
</dbReference>
<dbReference type="GO" id="GO:0003676">
    <property type="term" value="F:nucleic acid binding"/>
    <property type="evidence" value="ECO:0007669"/>
    <property type="project" value="InterPro"/>
</dbReference>
<dbReference type="NCBIfam" id="TIGR00095">
    <property type="entry name" value="16S rRNA (guanine(966)-N(2))-methyltransferase RsmD"/>
    <property type="match status" value="1"/>
</dbReference>
<dbReference type="RefSeq" id="WP_091544465.1">
    <property type="nucleotide sequence ID" value="NZ_FMUS01000018.1"/>
</dbReference>
<dbReference type="EMBL" id="FMUS01000018">
    <property type="protein sequence ID" value="SCY85170.1"/>
    <property type="molecule type" value="Genomic_DNA"/>
</dbReference>
<dbReference type="PANTHER" id="PTHR43542">
    <property type="entry name" value="METHYLTRANSFERASE"/>
    <property type="match status" value="1"/>
</dbReference>
<keyword evidence="2 3" id="KW-0808">Transferase</keyword>
<evidence type="ECO:0000313" key="3">
    <source>
        <dbReference type="EMBL" id="SCY85170.1"/>
    </source>
</evidence>
<keyword evidence="1 3" id="KW-0489">Methyltransferase</keyword>
<gene>
    <name evidence="3" type="ORF">SAMN03080606_02741</name>
</gene>
<protein>
    <submittedName>
        <fullName evidence="3">16S rRNA (Guanine(966)-N(2))-methyltransferase RsmD</fullName>
    </submittedName>
</protein>
<dbReference type="PANTHER" id="PTHR43542:SF1">
    <property type="entry name" value="METHYLTRANSFERASE"/>
    <property type="match status" value="1"/>
</dbReference>
<evidence type="ECO:0000313" key="4">
    <source>
        <dbReference type="Proteomes" id="UP000198636"/>
    </source>
</evidence>
<dbReference type="SUPFAM" id="SSF53335">
    <property type="entry name" value="S-adenosyl-L-methionine-dependent methyltransferases"/>
    <property type="match status" value="1"/>
</dbReference>
<evidence type="ECO:0000256" key="1">
    <source>
        <dbReference type="ARBA" id="ARBA00022603"/>
    </source>
</evidence>
<dbReference type="Proteomes" id="UP000198636">
    <property type="component" value="Unassembled WGS sequence"/>
</dbReference>
<reference evidence="3 4" key="1">
    <citation type="submission" date="2016-10" db="EMBL/GenBank/DDBJ databases">
        <authorList>
            <person name="de Groot N.N."/>
        </authorList>
    </citation>
    <scope>NUCLEOTIDE SEQUENCE [LARGE SCALE GENOMIC DNA]</scope>
    <source>
        <strain evidence="3 4">DSM 18978</strain>
    </source>
</reference>
<evidence type="ECO:0000256" key="2">
    <source>
        <dbReference type="ARBA" id="ARBA00022679"/>
    </source>
</evidence>
<dbReference type="Pfam" id="PF03602">
    <property type="entry name" value="Cons_hypoth95"/>
    <property type="match status" value="1"/>
</dbReference>